<dbReference type="Proteomes" id="UP000294003">
    <property type="component" value="Unassembled WGS sequence"/>
</dbReference>
<keyword evidence="6" id="KW-0325">Glycoprotein</keyword>
<evidence type="ECO:0000313" key="8">
    <source>
        <dbReference type="EMBL" id="RYO91447.1"/>
    </source>
</evidence>
<evidence type="ECO:0000256" key="7">
    <source>
        <dbReference type="SAM" id="Phobius"/>
    </source>
</evidence>
<name>A0ABY0HGQ5_9PEZI</name>
<keyword evidence="9" id="KW-1185">Reference proteome</keyword>
<dbReference type="PANTHER" id="PTHR23501">
    <property type="entry name" value="MAJOR FACILITATOR SUPERFAMILY"/>
    <property type="match status" value="1"/>
</dbReference>
<evidence type="ECO:0000256" key="2">
    <source>
        <dbReference type="ARBA" id="ARBA00022448"/>
    </source>
</evidence>
<comment type="subcellular location">
    <subcellularLocation>
        <location evidence="1">Membrane</location>
        <topology evidence="1">Multi-pass membrane protein</topology>
    </subcellularLocation>
</comment>
<keyword evidence="3 7" id="KW-0812">Transmembrane</keyword>
<dbReference type="EMBL" id="QJNS01000041">
    <property type="protein sequence ID" value="RYO91447.1"/>
    <property type="molecule type" value="Genomic_DNA"/>
</dbReference>
<comment type="caution">
    <text evidence="8">The sequence shown here is derived from an EMBL/GenBank/DDBJ whole genome shotgun (WGS) entry which is preliminary data.</text>
</comment>
<dbReference type="Pfam" id="PF07690">
    <property type="entry name" value="MFS_1"/>
    <property type="match status" value="1"/>
</dbReference>
<feature type="transmembrane region" description="Helical" evidence="7">
    <location>
        <begin position="60"/>
        <end position="81"/>
    </location>
</feature>
<evidence type="ECO:0000256" key="3">
    <source>
        <dbReference type="ARBA" id="ARBA00022692"/>
    </source>
</evidence>
<keyword evidence="4 7" id="KW-1133">Transmembrane helix</keyword>
<gene>
    <name evidence="8" type="ORF">DL762_002173</name>
</gene>
<feature type="transmembrane region" description="Helical" evidence="7">
    <location>
        <begin position="28"/>
        <end position="48"/>
    </location>
</feature>
<dbReference type="Gene3D" id="1.20.1250.20">
    <property type="entry name" value="MFS general substrate transporter like domains"/>
    <property type="match status" value="1"/>
</dbReference>
<keyword evidence="2" id="KW-0813">Transport</keyword>
<proteinExistence type="predicted"/>
<evidence type="ECO:0000256" key="6">
    <source>
        <dbReference type="ARBA" id="ARBA00023180"/>
    </source>
</evidence>
<reference evidence="8 9" key="1">
    <citation type="submission" date="2018-06" db="EMBL/GenBank/DDBJ databases">
        <title>Complete Genomes of Monosporascus.</title>
        <authorList>
            <person name="Robinson A.J."/>
            <person name="Natvig D.O."/>
        </authorList>
    </citation>
    <scope>NUCLEOTIDE SEQUENCE [LARGE SCALE GENOMIC DNA]</scope>
    <source>
        <strain evidence="8 9">CBS 609.92</strain>
    </source>
</reference>
<feature type="transmembrane region" description="Helical" evidence="7">
    <location>
        <begin position="210"/>
        <end position="237"/>
    </location>
</feature>
<dbReference type="PANTHER" id="PTHR23501:SF187">
    <property type="entry name" value="MAJOR FACILITATOR SUPERFAMILY (MFS) PROFILE DOMAIN-CONTAINING PROTEIN"/>
    <property type="match status" value="1"/>
</dbReference>
<sequence length="298" mass="32320">MAGHCFSDHLRSDPAHLRETRWHVGRKNLFLFCTIIFILGSALCGWSSNMDMLTWSRAVQGIGAGGIYGQTSMSLLVIVIIADLVDLQDAGKYLSVAAAIWGIAYVAGPLLGGAFSQDRNHLPGSRLVLGSNTWPWRSGHAIGTMVGGGVMLFIAAERFAKFPHVALSMFKGQTLIAIFRAELFHGMVLLGRDHEGLLLSAEVAVKPAEIGVVTGLFIFVQYVGNAFGIALFAAAYVNRLSESLAQLDREVQGVAHVLTDVQDIRSLFSPDVVERIVDVYANSMQNGWWLLFLPCTAG</sequence>
<evidence type="ECO:0000256" key="1">
    <source>
        <dbReference type="ARBA" id="ARBA00004141"/>
    </source>
</evidence>
<feature type="transmembrane region" description="Helical" evidence="7">
    <location>
        <begin position="136"/>
        <end position="156"/>
    </location>
</feature>
<evidence type="ECO:0000256" key="4">
    <source>
        <dbReference type="ARBA" id="ARBA00022989"/>
    </source>
</evidence>
<organism evidence="8 9">
    <name type="scientific">Monosporascus cannonballus</name>
    <dbReference type="NCBI Taxonomy" id="155416"/>
    <lineage>
        <taxon>Eukaryota</taxon>
        <taxon>Fungi</taxon>
        <taxon>Dikarya</taxon>
        <taxon>Ascomycota</taxon>
        <taxon>Pezizomycotina</taxon>
        <taxon>Sordariomycetes</taxon>
        <taxon>Xylariomycetidae</taxon>
        <taxon>Xylariales</taxon>
        <taxon>Xylariales incertae sedis</taxon>
        <taxon>Monosporascus</taxon>
    </lineage>
</organism>
<feature type="transmembrane region" description="Helical" evidence="7">
    <location>
        <begin position="168"/>
        <end position="190"/>
    </location>
</feature>
<accession>A0ABY0HGQ5</accession>
<keyword evidence="5 7" id="KW-0472">Membrane</keyword>
<evidence type="ECO:0000256" key="5">
    <source>
        <dbReference type="ARBA" id="ARBA00023136"/>
    </source>
</evidence>
<dbReference type="SUPFAM" id="SSF103473">
    <property type="entry name" value="MFS general substrate transporter"/>
    <property type="match status" value="1"/>
</dbReference>
<protein>
    <recommendedName>
        <fullName evidence="10">Major facilitator superfamily (MFS) profile domain-containing protein</fullName>
    </recommendedName>
</protein>
<evidence type="ECO:0008006" key="10">
    <source>
        <dbReference type="Google" id="ProtNLM"/>
    </source>
</evidence>
<evidence type="ECO:0000313" key="9">
    <source>
        <dbReference type="Proteomes" id="UP000294003"/>
    </source>
</evidence>
<feature type="transmembrane region" description="Helical" evidence="7">
    <location>
        <begin position="93"/>
        <end position="116"/>
    </location>
</feature>
<dbReference type="InterPro" id="IPR036259">
    <property type="entry name" value="MFS_trans_sf"/>
</dbReference>
<dbReference type="InterPro" id="IPR011701">
    <property type="entry name" value="MFS"/>
</dbReference>